<gene>
    <name evidence="1" type="ORF">L3V18_02875</name>
</gene>
<reference evidence="1" key="1">
    <citation type="submission" date="2022-01" db="EMBL/GenBank/DDBJ databases">
        <title>Lysobacter chinensis sp. nov., a bacterium isolated from cow dung compost.</title>
        <authorList>
            <person name="Liu Y."/>
        </authorList>
    </citation>
    <scope>NUCLEOTIDE SEQUENCE</scope>
    <source>
        <strain evidence="1">TLK-CK17</strain>
    </source>
</reference>
<protein>
    <submittedName>
        <fullName evidence="1">Uncharacterized protein</fullName>
    </submittedName>
</protein>
<evidence type="ECO:0000313" key="2">
    <source>
        <dbReference type="Proteomes" id="UP001430796"/>
    </source>
</evidence>
<dbReference type="Proteomes" id="UP001430796">
    <property type="component" value="Unassembled WGS sequence"/>
</dbReference>
<dbReference type="EMBL" id="JAKJPO010000001">
    <property type="protein sequence ID" value="MCF7220736.1"/>
    <property type="molecule type" value="Genomic_DNA"/>
</dbReference>
<comment type="caution">
    <text evidence="1">The sequence shown here is derived from an EMBL/GenBank/DDBJ whole genome shotgun (WGS) entry which is preliminary data.</text>
</comment>
<evidence type="ECO:0000313" key="1">
    <source>
        <dbReference type="EMBL" id="MCF7220736.1"/>
    </source>
</evidence>
<sequence length="135" mass="15044">MRSAQCAVRSAYPFFNRYRQRLTLVAMAVQEPTLSYVDPQDGETFSRDEFVGFARDYLGVEIIFRSPAAPWLQQDRAPQPPRQPPAFAPEFRVRARAIGAKLGLTRCNGLMPDIDVDELLQGTGAGAARFYSSTA</sequence>
<organism evidence="1 2">
    <name type="scientific">Marilutibacter chinensis</name>
    <dbReference type="NCBI Taxonomy" id="2912247"/>
    <lineage>
        <taxon>Bacteria</taxon>
        <taxon>Pseudomonadati</taxon>
        <taxon>Pseudomonadota</taxon>
        <taxon>Gammaproteobacteria</taxon>
        <taxon>Lysobacterales</taxon>
        <taxon>Lysobacteraceae</taxon>
        <taxon>Marilutibacter</taxon>
    </lineage>
</organism>
<accession>A0ABS9HQE8</accession>
<reference evidence="1" key="2">
    <citation type="submission" date="2022-01" db="EMBL/GenBank/DDBJ databases">
        <authorList>
            <person name="Zhou L.Y."/>
        </authorList>
    </citation>
    <scope>NUCLEOTIDE SEQUENCE</scope>
    <source>
        <strain evidence="1">TLK-CK17</strain>
    </source>
</reference>
<proteinExistence type="predicted"/>
<keyword evidence="2" id="KW-1185">Reference proteome</keyword>
<name>A0ABS9HQE8_9GAMM</name>